<proteinExistence type="predicted"/>
<dbReference type="RefSeq" id="WP_319076736.1">
    <property type="nucleotide sequence ID" value="NZ_JAWWMZ010000016.1"/>
</dbReference>
<accession>A0AAJ2VCH0</accession>
<protein>
    <submittedName>
        <fullName evidence="1">Uncharacterized protein</fullName>
    </submittedName>
</protein>
<dbReference type="AlphaFoldDB" id="A0AAJ2VCH0"/>
<dbReference type="EMBL" id="JAWWMZ010000016">
    <property type="protein sequence ID" value="MDX4957271.1"/>
    <property type="molecule type" value="Genomic_DNA"/>
</dbReference>
<name>A0AAJ2VCH0_DELAC</name>
<dbReference type="Proteomes" id="UP001287445">
    <property type="component" value="Unassembled WGS sequence"/>
</dbReference>
<comment type="caution">
    <text evidence="1">The sequence shown here is derived from an EMBL/GenBank/DDBJ whole genome shotgun (WGS) entry which is preliminary data.</text>
</comment>
<reference evidence="1" key="1">
    <citation type="submission" date="2023-11" db="EMBL/GenBank/DDBJ databases">
        <title>Identification and selenium tolerance of Delftia acidovorans R3-25.</title>
        <authorList>
            <person name="Zhang S."/>
            <person name="Liu Y."/>
            <person name="Guo Y."/>
        </authorList>
    </citation>
    <scope>NUCLEOTIDE SEQUENCE</scope>
    <source>
        <strain evidence="1">R3-25</strain>
    </source>
</reference>
<gene>
    <name evidence="1" type="ORF">SGN30_27960</name>
</gene>
<evidence type="ECO:0000313" key="2">
    <source>
        <dbReference type="Proteomes" id="UP001287445"/>
    </source>
</evidence>
<evidence type="ECO:0000313" key="1">
    <source>
        <dbReference type="EMBL" id="MDX4957271.1"/>
    </source>
</evidence>
<organism evidence="1 2">
    <name type="scientific">Delftia acidovorans</name>
    <name type="common">Pseudomonas acidovorans</name>
    <name type="synonym">Comamonas acidovorans</name>
    <dbReference type="NCBI Taxonomy" id="80866"/>
    <lineage>
        <taxon>Bacteria</taxon>
        <taxon>Pseudomonadati</taxon>
        <taxon>Pseudomonadota</taxon>
        <taxon>Betaproteobacteria</taxon>
        <taxon>Burkholderiales</taxon>
        <taxon>Comamonadaceae</taxon>
        <taxon>Delftia</taxon>
    </lineage>
</organism>
<sequence length="106" mass="11274">MTKHTPGPWEWWTSNSFRRLSSAATGNDGDVLYATVQPSDGHPDVELPNGGWNGPDGRLIAAAPELLEVALAALEDVMSIENEHSLSPDVGRKLRAAIDKATGATP</sequence>